<evidence type="ECO:0000256" key="1">
    <source>
        <dbReference type="SAM" id="Phobius"/>
    </source>
</evidence>
<dbReference type="Proteomes" id="UP000823910">
    <property type="component" value="Unassembled WGS sequence"/>
</dbReference>
<keyword evidence="1" id="KW-0472">Membrane</keyword>
<evidence type="ECO:0000313" key="2">
    <source>
        <dbReference type="EMBL" id="HJC06390.1"/>
    </source>
</evidence>
<gene>
    <name evidence="2" type="ORF">H9704_09580</name>
</gene>
<protein>
    <submittedName>
        <fullName evidence="2">Uncharacterized protein</fullName>
    </submittedName>
</protein>
<dbReference type="AlphaFoldDB" id="A0A9D2N0N0"/>
<feature type="transmembrane region" description="Helical" evidence="1">
    <location>
        <begin position="12"/>
        <end position="34"/>
    </location>
</feature>
<sequence length="194" mass="23184">MASLTLDETIAITLRIVYLAAAVAIVFVVNRFFFPMRKETQFRYNFKALFRLNNSYWDIIRDGLSKETRLSVSNEILTYFHMIYQECAAYIQKNKSLPFREDREAVLLKLWHMFSELEQMHFLVRTKSILQEERKALIHLIDAIQEELYPIISYENFPAIRGELRYEEPEVVYVLEQYLKHAESLLAYKHCIPF</sequence>
<dbReference type="EMBL" id="DWWT01000046">
    <property type="protein sequence ID" value="HJC06390.1"/>
    <property type="molecule type" value="Genomic_DNA"/>
</dbReference>
<reference evidence="2" key="1">
    <citation type="journal article" date="2021" name="PeerJ">
        <title>Extensive microbial diversity within the chicken gut microbiome revealed by metagenomics and culture.</title>
        <authorList>
            <person name="Gilroy R."/>
            <person name="Ravi A."/>
            <person name="Getino M."/>
            <person name="Pursley I."/>
            <person name="Horton D.L."/>
            <person name="Alikhan N.F."/>
            <person name="Baker D."/>
            <person name="Gharbi K."/>
            <person name="Hall N."/>
            <person name="Watson M."/>
            <person name="Adriaenssens E.M."/>
            <person name="Foster-Nyarko E."/>
            <person name="Jarju S."/>
            <person name="Secka A."/>
            <person name="Antonio M."/>
            <person name="Oren A."/>
            <person name="Chaudhuri R.R."/>
            <person name="La Ragione R."/>
            <person name="Hildebrand F."/>
            <person name="Pallen M.J."/>
        </authorList>
    </citation>
    <scope>NUCLEOTIDE SEQUENCE</scope>
    <source>
        <strain evidence="2">CHK180-15479</strain>
    </source>
</reference>
<name>A0A9D2N0N0_9FIRM</name>
<organism evidence="2 3">
    <name type="scientific">Candidatus Enterocloster excrementipullorum</name>
    <dbReference type="NCBI Taxonomy" id="2838559"/>
    <lineage>
        <taxon>Bacteria</taxon>
        <taxon>Bacillati</taxon>
        <taxon>Bacillota</taxon>
        <taxon>Clostridia</taxon>
        <taxon>Lachnospirales</taxon>
        <taxon>Lachnospiraceae</taxon>
        <taxon>Enterocloster</taxon>
    </lineage>
</organism>
<comment type="caution">
    <text evidence="2">The sequence shown here is derived from an EMBL/GenBank/DDBJ whole genome shotgun (WGS) entry which is preliminary data.</text>
</comment>
<evidence type="ECO:0000313" key="3">
    <source>
        <dbReference type="Proteomes" id="UP000823910"/>
    </source>
</evidence>
<proteinExistence type="predicted"/>
<keyword evidence="1" id="KW-1133">Transmembrane helix</keyword>
<accession>A0A9D2N0N0</accession>
<keyword evidence="1" id="KW-0812">Transmembrane</keyword>
<reference evidence="2" key="2">
    <citation type="submission" date="2021-04" db="EMBL/GenBank/DDBJ databases">
        <authorList>
            <person name="Gilroy R."/>
        </authorList>
    </citation>
    <scope>NUCLEOTIDE SEQUENCE</scope>
    <source>
        <strain evidence="2">CHK180-15479</strain>
    </source>
</reference>